<evidence type="ECO:0000256" key="1">
    <source>
        <dbReference type="SAM" id="MobiDB-lite"/>
    </source>
</evidence>
<feature type="compositionally biased region" description="Low complexity" evidence="1">
    <location>
        <begin position="1"/>
        <end position="33"/>
    </location>
</feature>
<feature type="transmembrane region" description="Helical" evidence="2">
    <location>
        <begin position="43"/>
        <end position="68"/>
    </location>
</feature>
<dbReference type="OrthoDB" id="3256943at2759"/>
<keyword evidence="2" id="KW-0812">Transmembrane</keyword>
<proteinExistence type="predicted"/>
<feature type="region of interest" description="Disordered" evidence="1">
    <location>
        <begin position="1"/>
        <end position="36"/>
    </location>
</feature>
<keyword evidence="2" id="KW-0472">Membrane</keyword>
<feature type="region of interest" description="Disordered" evidence="1">
    <location>
        <begin position="189"/>
        <end position="277"/>
    </location>
</feature>
<keyword evidence="2" id="KW-1133">Transmembrane helix</keyword>
<protein>
    <submittedName>
        <fullName evidence="3">Uncharacterized protein</fullName>
    </submittedName>
</protein>
<feature type="compositionally biased region" description="Acidic residues" evidence="1">
    <location>
        <begin position="247"/>
        <end position="257"/>
    </location>
</feature>
<evidence type="ECO:0000313" key="4">
    <source>
        <dbReference type="Proteomes" id="UP000310158"/>
    </source>
</evidence>
<feature type="compositionally biased region" description="Polar residues" evidence="1">
    <location>
        <begin position="212"/>
        <end position="230"/>
    </location>
</feature>
<dbReference type="Proteomes" id="UP000310158">
    <property type="component" value="Unassembled WGS sequence"/>
</dbReference>
<gene>
    <name evidence="3" type="ORF">EW146_g3749</name>
</gene>
<sequence>MSSNSSPTPTSSSSSFPSLFSDNPSQPTNTSQPQGGGGTSSSLYLFTFLATLFLLLFVSCAIVLRSFILRRRFQRRVEEAILAGLMPPQAPGQMGRKRDFGEKPRMWNAWISPLTNDRWENIMPVSVLPVSFKPSSRPLTKSTTSPGSPNEFGIQTPHSYSNDQTRDASRPPLVRRILRNPFRSSIPTDAASVIPLTPRSPAVSSPRPEELSQPQPETMQVTVLITMPSSRRSHAGSMKGKQRSLSSEEDGEDEDLPDIVLGVTQRSFRSEEYTKFS</sequence>
<comment type="caution">
    <text evidence="3">The sequence shown here is derived from an EMBL/GenBank/DDBJ whole genome shotgun (WGS) entry which is preliminary data.</text>
</comment>
<dbReference type="AlphaFoldDB" id="A0A4S4LX60"/>
<keyword evidence="4" id="KW-1185">Reference proteome</keyword>
<organism evidence="3 4">
    <name type="scientific">Bondarzewia mesenterica</name>
    <dbReference type="NCBI Taxonomy" id="1095465"/>
    <lineage>
        <taxon>Eukaryota</taxon>
        <taxon>Fungi</taxon>
        <taxon>Dikarya</taxon>
        <taxon>Basidiomycota</taxon>
        <taxon>Agaricomycotina</taxon>
        <taxon>Agaricomycetes</taxon>
        <taxon>Russulales</taxon>
        <taxon>Bondarzewiaceae</taxon>
        <taxon>Bondarzewia</taxon>
    </lineage>
</organism>
<dbReference type="EMBL" id="SGPL01000132">
    <property type="protein sequence ID" value="THH16985.1"/>
    <property type="molecule type" value="Genomic_DNA"/>
</dbReference>
<feature type="region of interest" description="Disordered" evidence="1">
    <location>
        <begin position="134"/>
        <end position="172"/>
    </location>
</feature>
<evidence type="ECO:0000256" key="2">
    <source>
        <dbReference type="SAM" id="Phobius"/>
    </source>
</evidence>
<accession>A0A4S4LX60</accession>
<feature type="compositionally biased region" description="Polar residues" evidence="1">
    <location>
        <begin position="134"/>
        <end position="148"/>
    </location>
</feature>
<evidence type="ECO:0000313" key="3">
    <source>
        <dbReference type="EMBL" id="THH16985.1"/>
    </source>
</evidence>
<reference evidence="3 4" key="1">
    <citation type="submission" date="2019-02" db="EMBL/GenBank/DDBJ databases">
        <title>Genome sequencing of the rare red list fungi Bondarzewia mesenterica.</title>
        <authorList>
            <person name="Buettner E."/>
            <person name="Kellner H."/>
        </authorList>
    </citation>
    <scope>NUCLEOTIDE SEQUENCE [LARGE SCALE GENOMIC DNA]</scope>
    <source>
        <strain evidence="3 4">DSM 108281</strain>
    </source>
</reference>
<name>A0A4S4LX60_9AGAM</name>
<feature type="compositionally biased region" description="Basic and acidic residues" evidence="1">
    <location>
        <begin position="268"/>
        <end position="277"/>
    </location>
</feature>